<proteinExistence type="predicted"/>
<evidence type="ECO:0000313" key="3">
    <source>
        <dbReference type="Proteomes" id="UP000314294"/>
    </source>
</evidence>
<evidence type="ECO:0000256" key="1">
    <source>
        <dbReference type="SAM" id="MobiDB-lite"/>
    </source>
</evidence>
<dbReference type="AlphaFoldDB" id="A0A4Z2HMD8"/>
<evidence type="ECO:0000313" key="2">
    <source>
        <dbReference type="EMBL" id="TNN65952.1"/>
    </source>
</evidence>
<organism evidence="2 3">
    <name type="scientific">Liparis tanakae</name>
    <name type="common">Tanaka's snailfish</name>
    <dbReference type="NCBI Taxonomy" id="230148"/>
    <lineage>
        <taxon>Eukaryota</taxon>
        <taxon>Metazoa</taxon>
        <taxon>Chordata</taxon>
        <taxon>Craniata</taxon>
        <taxon>Vertebrata</taxon>
        <taxon>Euteleostomi</taxon>
        <taxon>Actinopterygii</taxon>
        <taxon>Neopterygii</taxon>
        <taxon>Teleostei</taxon>
        <taxon>Neoteleostei</taxon>
        <taxon>Acanthomorphata</taxon>
        <taxon>Eupercaria</taxon>
        <taxon>Perciformes</taxon>
        <taxon>Cottioidei</taxon>
        <taxon>Cottales</taxon>
        <taxon>Liparidae</taxon>
        <taxon>Liparis</taxon>
    </lineage>
</organism>
<dbReference type="EMBL" id="SRLO01000227">
    <property type="protein sequence ID" value="TNN65952.1"/>
    <property type="molecule type" value="Genomic_DNA"/>
</dbReference>
<reference evidence="2 3" key="1">
    <citation type="submission" date="2019-03" db="EMBL/GenBank/DDBJ databases">
        <title>First draft genome of Liparis tanakae, snailfish: a comprehensive survey of snailfish specific genes.</title>
        <authorList>
            <person name="Kim W."/>
            <person name="Song I."/>
            <person name="Jeong J.-H."/>
            <person name="Kim D."/>
            <person name="Kim S."/>
            <person name="Ryu S."/>
            <person name="Song J.Y."/>
            <person name="Lee S.K."/>
        </authorList>
    </citation>
    <scope>NUCLEOTIDE SEQUENCE [LARGE SCALE GENOMIC DNA]</scope>
    <source>
        <tissue evidence="2">Muscle</tissue>
    </source>
</reference>
<comment type="caution">
    <text evidence="2">The sequence shown here is derived from an EMBL/GenBank/DDBJ whole genome shotgun (WGS) entry which is preliminary data.</text>
</comment>
<accession>A0A4Z2HMD8</accession>
<gene>
    <name evidence="2" type="ORF">EYF80_023825</name>
</gene>
<feature type="region of interest" description="Disordered" evidence="1">
    <location>
        <begin position="1"/>
        <end position="98"/>
    </location>
</feature>
<keyword evidence="3" id="KW-1185">Reference proteome</keyword>
<feature type="compositionally biased region" description="Polar residues" evidence="1">
    <location>
        <begin position="10"/>
        <end position="21"/>
    </location>
</feature>
<sequence>MFLLLRTPDQFHSASHANQRTRCPPEGLVDGPVPADEGHGREEEEPEDGQTEVHAVLRAGGEVSQAGQHVEEEGGAVDWGDRRETSELHGQPSNHSAAFLSSSSCCFIRFAWPMDTFA</sequence>
<dbReference type="Proteomes" id="UP000314294">
    <property type="component" value="Unassembled WGS sequence"/>
</dbReference>
<name>A0A4Z2HMD8_9TELE</name>
<protein>
    <submittedName>
        <fullName evidence="2">Uncharacterized protein</fullName>
    </submittedName>
</protein>